<dbReference type="AlphaFoldDB" id="A0A974WHS6"/>
<dbReference type="InterPro" id="IPR039426">
    <property type="entry name" value="TonB-dep_rcpt-like"/>
</dbReference>
<dbReference type="Proteomes" id="UP000662783">
    <property type="component" value="Chromosome"/>
</dbReference>
<dbReference type="InterPro" id="IPR008969">
    <property type="entry name" value="CarboxyPept-like_regulatory"/>
</dbReference>
<accession>A0A974WHS6</accession>
<dbReference type="GO" id="GO:0015344">
    <property type="term" value="F:siderophore uptake transmembrane transporter activity"/>
    <property type="evidence" value="ECO:0007669"/>
    <property type="project" value="TreeGrafter"/>
</dbReference>
<dbReference type="GO" id="GO:0044718">
    <property type="term" value="P:siderophore transmembrane transport"/>
    <property type="evidence" value="ECO:0007669"/>
    <property type="project" value="TreeGrafter"/>
</dbReference>
<dbReference type="Pfam" id="PF13715">
    <property type="entry name" value="CarbopepD_reg_2"/>
    <property type="match status" value="1"/>
</dbReference>
<dbReference type="PANTHER" id="PTHR30069:SF29">
    <property type="entry name" value="HEMOGLOBIN AND HEMOGLOBIN-HAPTOGLOBIN-BINDING PROTEIN 1-RELATED"/>
    <property type="match status" value="1"/>
</dbReference>
<keyword evidence="4" id="KW-1185">Reference proteome</keyword>
<protein>
    <submittedName>
        <fullName evidence="3">TonB-dependent receptor</fullName>
    </submittedName>
</protein>
<dbReference type="PANTHER" id="PTHR30069">
    <property type="entry name" value="TONB-DEPENDENT OUTER MEMBRANE RECEPTOR"/>
    <property type="match status" value="1"/>
</dbReference>
<dbReference type="RefSeq" id="WP_205723302.1">
    <property type="nucleotide sequence ID" value="NZ_CP070608.1"/>
</dbReference>
<organism evidence="3 4">
    <name type="scientific">Fulvivirga lutea</name>
    <dbReference type="NCBI Taxonomy" id="2810512"/>
    <lineage>
        <taxon>Bacteria</taxon>
        <taxon>Pseudomonadati</taxon>
        <taxon>Bacteroidota</taxon>
        <taxon>Cytophagia</taxon>
        <taxon>Cytophagales</taxon>
        <taxon>Fulvivirgaceae</taxon>
        <taxon>Fulvivirga</taxon>
    </lineage>
</organism>
<evidence type="ECO:0000313" key="4">
    <source>
        <dbReference type="Proteomes" id="UP000662783"/>
    </source>
</evidence>
<evidence type="ECO:0000313" key="3">
    <source>
        <dbReference type="EMBL" id="QSE98788.1"/>
    </source>
</evidence>
<feature type="signal peptide" evidence="2">
    <location>
        <begin position="1"/>
        <end position="21"/>
    </location>
</feature>
<evidence type="ECO:0000256" key="1">
    <source>
        <dbReference type="ARBA" id="ARBA00022729"/>
    </source>
</evidence>
<keyword evidence="3" id="KW-0675">Receptor</keyword>
<reference evidence="3" key="1">
    <citation type="submission" date="2021-02" db="EMBL/GenBank/DDBJ databases">
        <title>Fulvivirga sp. S481 isolated from sea water.</title>
        <authorList>
            <person name="Bae S.S."/>
            <person name="Baek K."/>
        </authorList>
    </citation>
    <scope>NUCLEOTIDE SEQUENCE</scope>
    <source>
        <strain evidence="3">S481</strain>
    </source>
</reference>
<dbReference type="Gene3D" id="2.60.40.1120">
    <property type="entry name" value="Carboxypeptidase-like, regulatory domain"/>
    <property type="match status" value="1"/>
</dbReference>
<name>A0A974WHS6_9BACT</name>
<dbReference type="SUPFAM" id="SSF56935">
    <property type="entry name" value="Porins"/>
    <property type="match status" value="1"/>
</dbReference>
<dbReference type="KEGG" id="fuv:JR347_06840"/>
<gene>
    <name evidence="3" type="ORF">JR347_06840</name>
</gene>
<dbReference type="EMBL" id="CP070608">
    <property type="protein sequence ID" value="QSE98788.1"/>
    <property type="molecule type" value="Genomic_DNA"/>
</dbReference>
<dbReference type="SUPFAM" id="SSF49464">
    <property type="entry name" value="Carboxypeptidase regulatory domain-like"/>
    <property type="match status" value="1"/>
</dbReference>
<evidence type="ECO:0000256" key="2">
    <source>
        <dbReference type="SAM" id="SignalP"/>
    </source>
</evidence>
<proteinExistence type="predicted"/>
<keyword evidence="1 2" id="KW-0732">Signal</keyword>
<sequence>MKRFIYLSLLITTLYAQFAFGQTTIKGQVLSAKGEQLIGANIYLDNTYDGTSSDINGQFTFKTNEKNEQTLVVSMIGYHEYREIINCNGQPLQFTVNLREKIDEMTAVTITAGAMDASDEKKAVVMKPLDIVTTSGALGDVIGALTKLPGTSTVGNDGRLFVRGGDASETNIYFDGLQVGNAYGSTAQNVPTRSRFNPNLFRGSFFSTGGYSAEYGQALSSALVLNSIDMPIRDQTDISLMSVGGGLSHTMVGENRAFTASANFTDLSPYMSIINQNMDFTDAPSNWDAEVLGRQKIGKSGILKGFMHIEGAKMSLNREDINSGEIQATTIENSYQFGNVSFRNVAGNGWSYYGGASISNNEDRISIDNENYTRTSLLNHNKAVLIKDFSDKFSLKNGLEAYANQYEETVLNDGMSRKLDELTINHFIEADYYFSSNLVLRAGIRSTYNDLLEDNWSTYRASLGYKFSKYSQVSVASGTFNQLPANEVRIQNTALENTQSTHYIANYLYSKEGRTFRTEAFYKSYDNLVLFGQSDGLDFTDLTNDGSGYAQGFDLFYRDNKSLKNTDFWITYSYTDSKRNLSGFESQVRPGFAPLHNASLVMKKFFRELRSQLGFSYSWNSGYTYHNPNLEGEMQSETPAFNNLSLSWSYLPTPNLIIHFECSNVLGSDNIFGYQYTNQANENGVFEGRPQGMVADRFIFLGVFLTLSKDKKANQLNNL</sequence>
<feature type="chain" id="PRO_5037194849" evidence="2">
    <location>
        <begin position="22"/>
        <end position="719"/>
    </location>
</feature>
<dbReference type="GO" id="GO:0009279">
    <property type="term" value="C:cell outer membrane"/>
    <property type="evidence" value="ECO:0007669"/>
    <property type="project" value="TreeGrafter"/>
</dbReference>